<organism evidence="1 2">
    <name type="scientific">Nonomuraea maheshkhaliensis</name>
    <dbReference type="NCBI Taxonomy" id="419590"/>
    <lineage>
        <taxon>Bacteria</taxon>
        <taxon>Bacillati</taxon>
        <taxon>Actinomycetota</taxon>
        <taxon>Actinomycetes</taxon>
        <taxon>Streptosporangiales</taxon>
        <taxon>Streptosporangiaceae</taxon>
        <taxon>Nonomuraea</taxon>
    </lineage>
</organism>
<keyword evidence="2" id="KW-1185">Reference proteome</keyword>
<sequence length="60" mass="6148">MARLSVRPVAVLPLSTVERPFIPIIPIHPVSQAPSRAVVMRPVRASAPAALAASAIGPSG</sequence>
<comment type="caution">
    <text evidence="1">The sequence shown here is derived from an EMBL/GenBank/DDBJ whole genome shotgun (WGS) entry which is preliminary data.</text>
</comment>
<dbReference type="Proteomes" id="UP001500064">
    <property type="component" value="Unassembled WGS sequence"/>
</dbReference>
<name>A0ABN2HY59_9ACTN</name>
<reference evidence="1 2" key="1">
    <citation type="journal article" date="2019" name="Int. J. Syst. Evol. Microbiol.">
        <title>The Global Catalogue of Microorganisms (GCM) 10K type strain sequencing project: providing services to taxonomists for standard genome sequencing and annotation.</title>
        <authorList>
            <consortium name="The Broad Institute Genomics Platform"/>
            <consortium name="The Broad Institute Genome Sequencing Center for Infectious Disease"/>
            <person name="Wu L."/>
            <person name="Ma J."/>
        </authorList>
    </citation>
    <scope>NUCLEOTIDE SEQUENCE [LARGE SCALE GENOMIC DNA]</scope>
    <source>
        <strain evidence="1 2">JCM 13929</strain>
    </source>
</reference>
<protein>
    <submittedName>
        <fullName evidence="1">Uncharacterized protein</fullName>
    </submittedName>
</protein>
<evidence type="ECO:0000313" key="2">
    <source>
        <dbReference type="Proteomes" id="UP001500064"/>
    </source>
</evidence>
<dbReference type="EMBL" id="BAAAMU010000211">
    <property type="protein sequence ID" value="GAA1695480.1"/>
    <property type="molecule type" value="Genomic_DNA"/>
</dbReference>
<accession>A0ABN2HY59</accession>
<proteinExistence type="predicted"/>
<evidence type="ECO:0000313" key="1">
    <source>
        <dbReference type="EMBL" id="GAA1695480.1"/>
    </source>
</evidence>
<gene>
    <name evidence="1" type="ORF">GCM10009733_108860</name>
</gene>